<evidence type="ECO:0000313" key="2">
    <source>
        <dbReference type="Proteomes" id="UP001054945"/>
    </source>
</evidence>
<name>A0AAV4X3K6_CAEEX</name>
<dbReference type="Proteomes" id="UP001054945">
    <property type="component" value="Unassembled WGS sequence"/>
</dbReference>
<evidence type="ECO:0000313" key="1">
    <source>
        <dbReference type="EMBL" id="GIY89248.1"/>
    </source>
</evidence>
<dbReference type="EMBL" id="BPLR01017181">
    <property type="protein sequence ID" value="GIY89248.1"/>
    <property type="molecule type" value="Genomic_DNA"/>
</dbReference>
<keyword evidence="2" id="KW-1185">Reference proteome</keyword>
<accession>A0AAV4X3K6</accession>
<organism evidence="1 2">
    <name type="scientific">Caerostris extrusa</name>
    <name type="common">Bark spider</name>
    <name type="synonym">Caerostris bankana</name>
    <dbReference type="NCBI Taxonomy" id="172846"/>
    <lineage>
        <taxon>Eukaryota</taxon>
        <taxon>Metazoa</taxon>
        <taxon>Ecdysozoa</taxon>
        <taxon>Arthropoda</taxon>
        <taxon>Chelicerata</taxon>
        <taxon>Arachnida</taxon>
        <taxon>Araneae</taxon>
        <taxon>Araneomorphae</taxon>
        <taxon>Entelegynae</taxon>
        <taxon>Araneoidea</taxon>
        <taxon>Araneidae</taxon>
        <taxon>Caerostris</taxon>
    </lineage>
</organism>
<proteinExistence type="predicted"/>
<dbReference type="AlphaFoldDB" id="A0AAV4X3K6"/>
<reference evidence="1 2" key="1">
    <citation type="submission" date="2021-06" db="EMBL/GenBank/DDBJ databases">
        <title>Caerostris extrusa draft genome.</title>
        <authorList>
            <person name="Kono N."/>
            <person name="Arakawa K."/>
        </authorList>
    </citation>
    <scope>NUCLEOTIDE SEQUENCE [LARGE SCALE GENOMIC DNA]</scope>
</reference>
<gene>
    <name evidence="1" type="ORF">CEXT_676381</name>
</gene>
<sequence length="106" mass="11826">MKIKIYVCARYIAFGTKTQDAWNSPQIASEQLVMNLSMKDRVLLVKLFYKNDDSSFKEIPVINGPMSVDVQKIIKKLEETGSFTVKSGRGMKSVVSTSMEDVASAL</sequence>
<protein>
    <submittedName>
        <fullName evidence="1">Uncharacterized protein</fullName>
    </submittedName>
</protein>
<comment type="caution">
    <text evidence="1">The sequence shown here is derived from an EMBL/GenBank/DDBJ whole genome shotgun (WGS) entry which is preliminary data.</text>
</comment>